<accession>A0A0K2UKY8</accession>
<evidence type="ECO:0000256" key="1">
    <source>
        <dbReference type="SAM" id="Phobius"/>
    </source>
</evidence>
<dbReference type="AlphaFoldDB" id="A0A0K2UKY8"/>
<reference evidence="2" key="1">
    <citation type="submission" date="2014-05" db="EMBL/GenBank/DDBJ databases">
        <authorList>
            <person name="Chronopoulou M."/>
        </authorList>
    </citation>
    <scope>NUCLEOTIDE SEQUENCE</scope>
    <source>
        <tissue evidence="2">Whole organism</tissue>
    </source>
</reference>
<dbReference type="EMBL" id="HACA01021409">
    <property type="protein sequence ID" value="CDW38770.1"/>
    <property type="molecule type" value="Transcribed_RNA"/>
</dbReference>
<name>A0A0K2UKY8_LEPSM</name>
<keyword evidence="1" id="KW-0472">Membrane</keyword>
<proteinExistence type="predicted"/>
<protein>
    <submittedName>
        <fullName evidence="2">Uncharacterized protein</fullName>
    </submittedName>
</protein>
<sequence length="93" mass="10894">MPTTTLSSMRNPVLTFLLMNLLRMVLLLDLTRLFFPMVASRQLPTPLKETVDSLLMFSLRLLQPQLLHHTQNTSLIKLKHNFRLYLLFSVLEK</sequence>
<keyword evidence="1" id="KW-1133">Transmembrane helix</keyword>
<evidence type="ECO:0000313" key="2">
    <source>
        <dbReference type="EMBL" id="CDW38770.1"/>
    </source>
</evidence>
<organism evidence="2">
    <name type="scientific">Lepeophtheirus salmonis</name>
    <name type="common">Salmon louse</name>
    <name type="synonym">Caligus salmonis</name>
    <dbReference type="NCBI Taxonomy" id="72036"/>
    <lineage>
        <taxon>Eukaryota</taxon>
        <taxon>Metazoa</taxon>
        <taxon>Ecdysozoa</taxon>
        <taxon>Arthropoda</taxon>
        <taxon>Crustacea</taxon>
        <taxon>Multicrustacea</taxon>
        <taxon>Hexanauplia</taxon>
        <taxon>Copepoda</taxon>
        <taxon>Siphonostomatoida</taxon>
        <taxon>Caligidae</taxon>
        <taxon>Lepeophtheirus</taxon>
    </lineage>
</organism>
<feature type="transmembrane region" description="Helical" evidence="1">
    <location>
        <begin position="12"/>
        <end position="35"/>
    </location>
</feature>
<keyword evidence="1" id="KW-0812">Transmembrane</keyword>